<dbReference type="InterPro" id="IPR029510">
    <property type="entry name" value="Ald_DH_CS_GLU"/>
</dbReference>
<comment type="similarity">
    <text evidence="1 4">Belongs to the aldehyde dehydrogenase family.</text>
</comment>
<dbReference type="InterPro" id="IPR016162">
    <property type="entry name" value="Ald_DH_N"/>
</dbReference>
<dbReference type="EMBL" id="BEYU01000099">
    <property type="protein sequence ID" value="GBG31515.1"/>
    <property type="molecule type" value="Genomic_DNA"/>
</dbReference>
<dbReference type="Gene3D" id="3.40.605.10">
    <property type="entry name" value="Aldehyde Dehydrogenase, Chain A, domain 1"/>
    <property type="match status" value="1"/>
</dbReference>
<feature type="domain" description="Aldehyde dehydrogenase" evidence="5">
    <location>
        <begin position="29"/>
        <end position="489"/>
    </location>
</feature>
<dbReference type="Pfam" id="PF00171">
    <property type="entry name" value="Aldedh"/>
    <property type="match status" value="1"/>
</dbReference>
<dbReference type="InterPro" id="IPR016163">
    <property type="entry name" value="Ald_DH_C"/>
</dbReference>
<dbReference type="InParanoid" id="A0A2R5GLK5"/>
<keyword evidence="7" id="KW-1185">Reference proteome</keyword>
<dbReference type="PROSITE" id="PS00687">
    <property type="entry name" value="ALDEHYDE_DEHYDR_GLU"/>
    <property type="match status" value="1"/>
</dbReference>
<sequence length="501" mass="54457">MAARVKLPGSWPARLQSWVGGAWRPSTSASVQTLPVHCSALNKTLCEYEVAGTEDVEEAVRVATAAQREWARWAPAERGRVLRRAADILTERNDELSALEAFDTSRPLQETLYVDIVSARDALEYYGGLAATIGGEMIQQPNQSWAYTIREPLGVTCGIGAWNYPMQSAGWKAAPALACGNAILFKPAEDTPLTALALGEVLREAGLPDGLYNVMLGAGETGQLLTRHPGISKVSFTGSVPTGKAICRDAADSLKKVQMELGGKSPLIIFEDTDLDEAVSATMLANWYSNGEVCSNGTRVFVQASIKDRFLDELVRRTGKIKLGDPLDMETQMSALINEKHFAKVMSYIEKGQAEGARLVMGGERVSVEGDCAASACFMTPAIFDNCTDDMSIVREEIFGPVASILTFETEEEVVRRANDTDFGLSAGVFTNDIRRAHRVIREVKAGTTWINNYNLAPAEIPWIGHKSSGIGGSNGTLGIEDWTQIKSVYVEMDKVDCPYE</sequence>
<dbReference type="GO" id="GO:0016620">
    <property type="term" value="F:oxidoreductase activity, acting on the aldehyde or oxo group of donors, NAD or NADP as acceptor"/>
    <property type="evidence" value="ECO:0007669"/>
    <property type="project" value="InterPro"/>
</dbReference>
<dbReference type="InterPro" id="IPR016161">
    <property type="entry name" value="Ald_DH/histidinol_DH"/>
</dbReference>
<evidence type="ECO:0000256" key="3">
    <source>
        <dbReference type="PROSITE-ProRule" id="PRU10007"/>
    </source>
</evidence>
<name>A0A2R5GLK5_9STRA</name>
<evidence type="ECO:0000313" key="7">
    <source>
        <dbReference type="Proteomes" id="UP000241890"/>
    </source>
</evidence>
<gene>
    <name evidence="6" type="ORF">FCC1311_077392</name>
</gene>
<organism evidence="6 7">
    <name type="scientific">Hondaea fermentalgiana</name>
    <dbReference type="NCBI Taxonomy" id="2315210"/>
    <lineage>
        <taxon>Eukaryota</taxon>
        <taxon>Sar</taxon>
        <taxon>Stramenopiles</taxon>
        <taxon>Bigyra</taxon>
        <taxon>Labyrinthulomycetes</taxon>
        <taxon>Thraustochytrida</taxon>
        <taxon>Thraustochytriidae</taxon>
        <taxon>Hondaea</taxon>
    </lineage>
</organism>
<evidence type="ECO:0000256" key="4">
    <source>
        <dbReference type="RuleBase" id="RU003345"/>
    </source>
</evidence>
<dbReference type="AlphaFoldDB" id="A0A2R5GLK5"/>
<dbReference type="OrthoDB" id="310895at2759"/>
<dbReference type="FunFam" id="3.40.605.10:FF:000007">
    <property type="entry name" value="NAD/NADP-dependent betaine aldehyde dehydrogenase"/>
    <property type="match status" value="1"/>
</dbReference>
<proteinExistence type="inferred from homology"/>
<evidence type="ECO:0000259" key="5">
    <source>
        <dbReference type="Pfam" id="PF00171"/>
    </source>
</evidence>
<reference evidence="6 7" key="1">
    <citation type="submission" date="2017-12" db="EMBL/GenBank/DDBJ databases">
        <title>Sequencing, de novo assembly and annotation of complete genome of a new Thraustochytrid species, strain FCC1311.</title>
        <authorList>
            <person name="Sedici K."/>
            <person name="Godart F."/>
            <person name="Aiese Cigliano R."/>
            <person name="Sanseverino W."/>
            <person name="Barakat M."/>
            <person name="Ortet P."/>
            <person name="Marechal E."/>
            <person name="Cagnac O."/>
            <person name="Amato A."/>
        </authorList>
    </citation>
    <scope>NUCLEOTIDE SEQUENCE [LARGE SCALE GENOMIC DNA]</scope>
</reference>
<evidence type="ECO:0000313" key="6">
    <source>
        <dbReference type="EMBL" id="GBG31515.1"/>
    </source>
</evidence>
<keyword evidence="2 4" id="KW-0560">Oxidoreductase</keyword>
<accession>A0A2R5GLK5</accession>
<dbReference type="FunFam" id="3.40.309.10:FF:000012">
    <property type="entry name" value="Betaine aldehyde dehydrogenase"/>
    <property type="match status" value="1"/>
</dbReference>
<evidence type="ECO:0000256" key="2">
    <source>
        <dbReference type="ARBA" id="ARBA00023002"/>
    </source>
</evidence>
<dbReference type="SUPFAM" id="SSF53720">
    <property type="entry name" value="ALDH-like"/>
    <property type="match status" value="1"/>
</dbReference>
<dbReference type="PANTHER" id="PTHR11699">
    <property type="entry name" value="ALDEHYDE DEHYDROGENASE-RELATED"/>
    <property type="match status" value="1"/>
</dbReference>
<dbReference type="Gene3D" id="3.40.309.10">
    <property type="entry name" value="Aldehyde Dehydrogenase, Chain A, domain 2"/>
    <property type="match status" value="1"/>
</dbReference>
<dbReference type="InterPro" id="IPR015590">
    <property type="entry name" value="Aldehyde_DH_dom"/>
</dbReference>
<comment type="caution">
    <text evidence="6">The sequence shown here is derived from an EMBL/GenBank/DDBJ whole genome shotgun (WGS) entry which is preliminary data.</text>
</comment>
<protein>
    <submittedName>
        <fullName evidence="6">Aldehyde dehydrogenase</fullName>
    </submittedName>
</protein>
<evidence type="ECO:0000256" key="1">
    <source>
        <dbReference type="ARBA" id="ARBA00009986"/>
    </source>
</evidence>
<feature type="active site" evidence="3">
    <location>
        <position position="260"/>
    </location>
</feature>
<dbReference type="NCBIfam" id="NF009725">
    <property type="entry name" value="PRK13252.1"/>
    <property type="match status" value="1"/>
</dbReference>
<dbReference type="Proteomes" id="UP000241890">
    <property type="component" value="Unassembled WGS sequence"/>
</dbReference>